<comment type="caution">
    <text evidence="9">The sequence shown here is derived from an EMBL/GenBank/DDBJ whole genome shotgun (WGS) entry which is preliminary data.</text>
</comment>
<feature type="transmembrane region" description="Helical" evidence="8">
    <location>
        <begin position="391"/>
        <end position="410"/>
    </location>
</feature>
<name>A0AAV3Y573_9GAST</name>
<comment type="subcellular location">
    <subcellularLocation>
        <location evidence="1">Membrane</location>
        <topology evidence="1">Multi-pass membrane protein</topology>
    </subcellularLocation>
</comment>
<feature type="transmembrane region" description="Helical" evidence="8">
    <location>
        <begin position="160"/>
        <end position="178"/>
    </location>
</feature>
<comment type="similarity">
    <text evidence="2">Belongs to the NRAMP family.</text>
</comment>
<feature type="transmembrane region" description="Helical" evidence="8">
    <location>
        <begin position="190"/>
        <end position="207"/>
    </location>
</feature>
<dbReference type="GO" id="GO:0010008">
    <property type="term" value="C:endosome membrane"/>
    <property type="evidence" value="ECO:0007669"/>
    <property type="project" value="TreeGrafter"/>
</dbReference>
<accession>A0AAV3Y573</accession>
<dbReference type="HAMAP" id="MF_00221">
    <property type="entry name" value="NRAMP"/>
    <property type="match status" value="1"/>
</dbReference>
<evidence type="ECO:0000256" key="2">
    <source>
        <dbReference type="ARBA" id="ARBA00006670"/>
    </source>
</evidence>
<evidence type="ECO:0000256" key="5">
    <source>
        <dbReference type="ARBA" id="ARBA00022989"/>
    </source>
</evidence>
<protein>
    <submittedName>
        <fullName evidence="9">Natural resistance-associated macrophage protein 2-like</fullName>
    </submittedName>
</protein>
<keyword evidence="5 8" id="KW-1133">Transmembrane helix</keyword>
<dbReference type="NCBIfam" id="TIGR01197">
    <property type="entry name" value="nramp"/>
    <property type="match status" value="1"/>
</dbReference>
<keyword evidence="10" id="KW-1185">Reference proteome</keyword>
<dbReference type="EMBL" id="BLXT01000545">
    <property type="protein sequence ID" value="GFN78103.1"/>
    <property type="molecule type" value="Genomic_DNA"/>
</dbReference>
<evidence type="ECO:0000313" key="9">
    <source>
        <dbReference type="EMBL" id="GFN78103.1"/>
    </source>
</evidence>
<keyword evidence="6 8" id="KW-0472">Membrane</keyword>
<feature type="transmembrane region" description="Helical" evidence="8">
    <location>
        <begin position="430"/>
        <end position="449"/>
    </location>
</feature>
<proteinExistence type="inferred from homology"/>
<feature type="region of interest" description="Disordered" evidence="7">
    <location>
        <begin position="1"/>
        <end position="21"/>
    </location>
</feature>
<evidence type="ECO:0000256" key="7">
    <source>
        <dbReference type="SAM" id="MobiDB-lite"/>
    </source>
</evidence>
<dbReference type="InterPro" id="IPR001046">
    <property type="entry name" value="NRAMP_fam"/>
</dbReference>
<dbReference type="NCBIfam" id="NF037982">
    <property type="entry name" value="Nramp_1"/>
    <property type="match status" value="1"/>
</dbReference>
<reference evidence="9 10" key="1">
    <citation type="journal article" date="2021" name="Elife">
        <title>Chloroplast acquisition without the gene transfer in kleptoplastic sea slugs, Plakobranchus ocellatus.</title>
        <authorList>
            <person name="Maeda T."/>
            <person name="Takahashi S."/>
            <person name="Yoshida T."/>
            <person name="Shimamura S."/>
            <person name="Takaki Y."/>
            <person name="Nagai Y."/>
            <person name="Toyoda A."/>
            <person name="Suzuki Y."/>
            <person name="Arimoto A."/>
            <person name="Ishii H."/>
            <person name="Satoh N."/>
            <person name="Nishiyama T."/>
            <person name="Hasebe M."/>
            <person name="Maruyama T."/>
            <person name="Minagawa J."/>
            <person name="Obokata J."/>
            <person name="Shigenobu S."/>
        </authorList>
    </citation>
    <scope>NUCLEOTIDE SEQUENCE [LARGE SCALE GENOMIC DNA]</scope>
</reference>
<dbReference type="GO" id="GO:0015086">
    <property type="term" value="F:cadmium ion transmembrane transporter activity"/>
    <property type="evidence" value="ECO:0007669"/>
    <property type="project" value="TreeGrafter"/>
</dbReference>
<evidence type="ECO:0000256" key="6">
    <source>
        <dbReference type="ARBA" id="ARBA00023136"/>
    </source>
</evidence>
<keyword evidence="4 8" id="KW-0812">Transmembrane</keyword>
<feature type="transmembrane region" description="Helical" evidence="8">
    <location>
        <begin position="128"/>
        <end position="154"/>
    </location>
</feature>
<keyword evidence="3" id="KW-0813">Transport</keyword>
<feature type="transmembrane region" description="Helical" evidence="8">
    <location>
        <begin position="77"/>
        <end position="97"/>
    </location>
</feature>
<dbReference type="GO" id="GO:0005765">
    <property type="term" value="C:lysosomal membrane"/>
    <property type="evidence" value="ECO:0007669"/>
    <property type="project" value="TreeGrafter"/>
</dbReference>
<gene>
    <name evidence="9" type="ORF">PoB_000460900</name>
</gene>
<feature type="transmembrane region" description="Helical" evidence="8">
    <location>
        <begin position="456"/>
        <end position="474"/>
    </location>
</feature>
<dbReference type="AlphaFoldDB" id="A0AAV3Y573"/>
<sequence length="524" mass="58206">MNDLSHSEDAKQDGIQNGKRGNSTAASTYFNEKITIPDADNYQTFSFRKLWAFTGPGFLMSIAYLDPGNIESDLQSGATAGFKLLWVLLASTILGLLMQRLSARLGVVTGQHLAEVCSQRYNRVPRMILWLMVEIAIIGSDMQEVIGTAIAFFLLSSGRIPLWAGVLITIADTFTFLLLDRYGLRKLEAFFAFLITVMALMFGYEYVRVAPDQGQVMKGMFLPYCENCGHEELLQAVGVVGAIIMPHNIYLHSALVKSRDVDRSKRGEIREANKYFFIEAAIALFVSFIINLFVVSVFAEGFYGQNAKTVYNNCVTNGNPHASVFNVSDLEVDIYRGGVFLGCEFGNAAMYIWAVGILAAGQSSTMTGTYTGQFVMEGFLNLTWKRWQRVLLTRSIAILPTILIAIFSSMNDLTKLNDLLNVLMSMQLPFALLPILTFTSAGNVMAEFANGRRMKIVTSLLTVVVIAINLYFVVEYIQDLPNNWALYLGISILVFCYLAFVSYLALFCLAVMGVTFVHKIPVSI</sequence>
<organism evidence="9 10">
    <name type="scientific">Plakobranchus ocellatus</name>
    <dbReference type="NCBI Taxonomy" id="259542"/>
    <lineage>
        <taxon>Eukaryota</taxon>
        <taxon>Metazoa</taxon>
        <taxon>Spiralia</taxon>
        <taxon>Lophotrochozoa</taxon>
        <taxon>Mollusca</taxon>
        <taxon>Gastropoda</taxon>
        <taxon>Heterobranchia</taxon>
        <taxon>Euthyneura</taxon>
        <taxon>Panpulmonata</taxon>
        <taxon>Sacoglossa</taxon>
        <taxon>Placobranchoidea</taxon>
        <taxon>Plakobranchidae</taxon>
        <taxon>Plakobranchus</taxon>
    </lineage>
</organism>
<dbReference type="PANTHER" id="PTHR11706">
    <property type="entry name" value="SOLUTE CARRIER PROTEIN FAMILY 11 MEMBER"/>
    <property type="match status" value="1"/>
</dbReference>
<evidence type="ECO:0000256" key="1">
    <source>
        <dbReference type="ARBA" id="ARBA00004141"/>
    </source>
</evidence>
<feature type="compositionally biased region" description="Basic and acidic residues" evidence="7">
    <location>
        <begin position="1"/>
        <end position="12"/>
    </location>
</feature>
<dbReference type="PRINTS" id="PR00447">
    <property type="entry name" value="NATRESASSCMP"/>
</dbReference>
<evidence type="ECO:0000256" key="8">
    <source>
        <dbReference type="SAM" id="Phobius"/>
    </source>
</evidence>
<dbReference type="GO" id="GO:0005381">
    <property type="term" value="F:iron ion transmembrane transporter activity"/>
    <property type="evidence" value="ECO:0007669"/>
    <property type="project" value="TreeGrafter"/>
</dbReference>
<dbReference type="GO" id="GO:0005886">
    <property type="term" value="C:plasma membrane"/>
    <property type="evidence" value="ECO:0007669"/>
    <property type="project" value="TreeGrafter"/>
</dbReference>
<dbReference type="Proteomes" id="UP000735302">
    <property type="component" value="Unassembled WGS sequence"/>
</dbReference>
<dbReference type="PANTHER" id="PTHR11706:SF33">
    <property type="entry name" value="NATURAL RESISTANCE-ASSOCIATED MACROPHAGE PROTEIN 2"/>
    <property type="match status" value="1"/>
</dbReference>
<dbReference type="Pfam" id="PF01566">
    <property type="entry name" value="Nramp"/>
    <property type="match status" value="1"/>
</dbReference>
<feature type="transmembrane region" description="Helical" evidence="8">
    <location>
        <begin position="276"/>
        <end position="299"/>
    </location>
</feature>
<evidence type="ECO:0000256" key="3">
    <source>
        <dbReference type="ARBA" id="ARBA00022448"/>
    </source>
</evidence>
<evidence type="ECO:0000313" key="10">
    <source>
        <dbReference type="Proteomes" id="UP000735302"/>
    </source>
</evidence>
<feature type="transmembrane region" description="Helical" evidence="8">
    <location>
        <begin position="233"/>
        <end position="255"/>
    </location>
</feature>
<evidence type="ECO:0000256" key="4">
    <source>
        <dbReference type="ARBA" id="ARBA00022692"/>
    </source>
</evidence>
<dbReference type="GO" id="GO:0005384">
    <property type="term" value="F:manganese ion transmembrane transporter activity"/>
    <property type="evidence" value="ECO:0007669"/>
    <property type="project" value="TreeGrafter"/>
</dbReference>
<feature type="transmembrane region" description="Helical" evidence="8">
    <location>
        <begin position="486"/>
        <end position="517"/>
    </location>
</feature>